<evidence type="ECO:0000259" key="10">
    <source>
        <dbReference type="PROSITE" id="PS50862"/>
    </source>
</evidence>
<feature type="region of interest" description="Aspartate" evidence="9">
    <location>
        <begin position="192"/>
        <end position="195"/>
    </location>
</feature>
<dbReference type="NCBIfam" id="NF003483">
    <property type="entry name" value="PRK05159.1"/>
    <property type="match status" value="1"/>
</dbReference>
<dbReference type="InterPro" id="IPR006195">
    <property type="entry name" value="aa-tRNA-synth_II"/>
</dbReference>
<dbReference type="InterPro" id="IPR004364">
    <property type="entry name" value="Aa-tRNA-synt_II"/>
</dbReference>
<dbReference type="InterPro" id="IPR012340">
    <property type="entry name" value="NA-bd_OB-fold"/>
</dbReference>
<feature type="binding site" evidence="9">
    <location>
        <position position="363"/>
    </location>
    <ligand>
        <name>ATP</name>
        <dbReference type="ChEBI" id="CHEBI:30616"/>
    </ligand>
</feature>
<dbReference type="InterPro" id="IPR004365">
    <property type="entry name" value="NA-bd_OB_tRNA"/>
</dbReference>
<comment type="subcellular location">
    <subcellularLocation>
        <location evidence="1 9">Cytoplasm</location>
    </subcellularLocation>
</comment>
<evidence type="ECO:0000256" key="9">
    <source>
        <dbReference type="HAMAP-Rule" id="MF_02075"/>
    </source>
</evidence>
<feature type="binding site" evidence="9">
    <location>
        <begin position="214"/>
        <end position="216"/>
    </location>
    <ligand>
        <name>ATP</name>
        <dbReference type="ChEBI" id="CHEBI:30616"/>
    </ligand>
</feature>
<evidence type="ECO:0000256" key="8">
    <source>
        <dbReference type="ARBA" id="ARBA00023146"/>
    </source>
</evidence>
<feature type="binding site" evidence="9">
    <location>
        <position position="170"/>
    </location>
    <ligand>
        <name>L-aspartate</name>
        <dbReference type="ChEBI" id="CHEBI:29991"/>
    </ligand>
</feature>
<evidence type="ECO:0000313" key="12">
    <source>
        <dbReference type="Proteomes" id="UP001596523"/>
    </source>
</evidence>
<evidence type="ECO:0000256" key="2">
    <source>
        <dbReference type="ARBA" id="ARBA00005312"/>
    </source>
</evidence>
<dbReference type="Gene3D" id="2.40.50.140">
    <property type="entry name" value="Nucleic acid-binding proteins"/>
    <property type="match status" value="1"/>
</dbReference>
<comment type="subunit">
    <text evidence="9">Homodimer.</text>
</comment>
<keyword evidence="12" id="KW-1185">Reference proteome</keyword>
<dbReference type="SUPFAM" id="SSF55681">
    <property type="entry name" value="Class II aaRS and biotin synthetases"/>
    <property type="match status" value="1"/>
</dbReference>
<dbReference type="RefSeq" id="WP_381832676.1">
    <property type="nucleotide sequence ID" value="NZ_JBHTCF010000009.1"/>
</dbReference>
<dbReference type="NCBIfam" id="TIGR00458">
    <property type="entry name" value="aspS_nondisc"/>
    <property type="match status" value="1"/>
</dbReference>
<keyword evidence="3 9" id="KW-0963">Cytoplasm</keyword>
<comment type="caution">
    <text evidence="11">The sequence shown here is derived from an EMBL/GenBank/DDBJ whole genome shotgun (WGS) entry which is preliminary data.</text>
</comment>
<dbReference type="InterPro" id="IPR002312">
    <property type="entry name" value="Asp/Asn-tRNA-synth_IIb"/>
</dbReference>
<keyword evidence="4 9" id="KW-0436">Ligase</keyword>
<dbReference type="PROSITE" id="PS50862">
    <property type="entry name" value="AA_TRNA_LIGASE_II"/>
    <property type="match status" value="1"/>
</dbReference>
<name>A0ABW2JN64_9ACTN</name>
<dbReference type="Proteomes" id="UP001596523">
    <property type="component" value="Unassembled WGS sequence"/>
</dbReference>
<feature type="binding site" evidence="9">
    <location>
        <position position="366"/>
    </location>
    <ligand>
        <name>L-aspartate</name>
        <dbReference type="ChEBI" id="CHEBI:29991"/>
    </ligand>
</feature>
<dbReference type="PRINTS" id="PR01042">
    <property type="entry name" value="TRNASYNTHASP"/>
</dbReference>
<proteinExistence type="inferred from homology"/>
<evidence type="ECO:0000313" key="11">
    <source>
        <dbReference type="EMBL" id="MFC7306848.1"/>
    </source>
</evidence>
<comment type="catalytic activity">
    <reaction evidence="9">
        <text>tRNA(Asp) + L-aspartate + ATP = L-aspartyl-tRNA(Asp) + AMP + diphosphate</text>
        <dbReference type="Rhea" id="RHEA:19649"/>
        <dbReference type="Rhea" id="RHEA-COMP:9660"/>
        <dbReference type="Rhea" id="RHEA-COMP:9678"/>
        <dbReference type="ChEBI" id="CHEBI:29991"/>
        <dbReference type="ChEBI" id="CHEBI:30616"/>
        <dbReference type="ChEBI" id="CHEBI:33019"/>
        <dbReference type="ChEBI" id="CHEBI:78442"/>
        <dbReference type="ChEBI" id="CHEBI:78516"/>
        <dbReference type="ChEBI" id="CHEBI:456215"/>
        <dbReference type="EC" id="6.1.1.12"/>
    </reaction>
</comment>
<keyword evidence="6 9" id="KW-0067">ATP-binding</keyword>
<dbReference type="PANTHER" id="PTHR43450:SF1">
    <property type="entry name" value="ASPARTATE--TRNA LIGASE, CYTOPLASMIC"/>
    <property type="match status" value="1"/>
</dbReference>
<dbReference type="EMBL" id="JBHTCF010000009">
    <property type="protein sequence ID" value="MFC7306848.1"/>
    <property type="molecule type" value="Genomic_DNA"/>
</dbReference>
<dbReference type="PANTHER" id="PTHR43450">
    <property type="entry name" value="ASPARTYL-TRNA SYNTHETASE"/>
    <property type="match status" value="1"/>
</dbReference>
<keyword evidence="7 9" id="KW-0648">Protein biosynthesis</keyword>
<feature type="binding site" evidence="9">
    <location>
        <begin position="411"/>
        <end position="414"/>
    </location>
    <ligand>
        <name>ATP</name>
        <dbReference type="ChEBI" id="CHEBI:30616"/>
    </ligand>
</feature>
<dbReference type="Gene3D" id="3.30.930.10">
    <property type="entry name" value="Bira Bifunctional Protein, Domain 2"/>
    <property type="match status" value="1"/>
</dbReference>
<evidence type="ECO:0000256" key="1">
    <source>
        <dbReference type="ARBA" id="ARBA00004496"/>
    </source>
</evidence>
<accession>A0ABW2JN64</accession>
<feature type="binding site" evidence="9">
    <location>
        <position position="214"/>
    </location>
    <ligand>
        <name>L-aspartate</name>
        <dbReference type="ChEBI" id="CHEBI:29991"/>
    </ligand>
</feature>
<dbReference type="InterPro" id="IPR004523">
    <property type="entry name" value="Asp-tRNA_synthase_2"/>
</dbReference>
<dbReference type="GO" id="GO:0050560">
    <property type="term" value="F:aspartate-tRNA(Asn) ligase activity"/>
    <property type="evidence" value="ECO:0007669"/>
    <property type="project" value="UniProtKB-EC"/>
</dbReference>
<evidence type="ECO:0000256" key="7">
    <source>
        <dbReference type="ARBA" id="ARBA00022917"/>
    </source>
</evidence>
<evidence type="ECO:0000256" key="4">
    <source>
        <dbReference type="ARBA" id="ARBA00022598"/>
    </source>
</evidence>
<dbReference type="Pfam" id="PF01336">
    <property type="entry name" value="tRNA_anti-codon"/>
    <property type="match status" value="1"/>
</dbReference>
<comment type="caution">
    <text evidence="9">Lacks conserved residue(s) required for the propagation of feature annotation.</text>
</comment>
<protein>
    <recommendedName>
        <fullName evidence="9">Aspartate--tRNA ligase</fullName>
        <ecNumber evidence="9">6.1.1.12</ecNumber>
    </recommendedName>
    <alternativeName>
        <fullName evidence="9">Aspartyl-tRNA synthetase</fullName>
        <shortName evidence="9">AspRS</shortName>
    </alternativeName>
</protein>
<dbReference type="EC" id="6.1.1.12" evidence="9"/>
<dbReference type="InterPro" id="IPR045864">
    <property type="entry name" value="aa-tRNA-synth_II/BPL/LPL"/>
</dbReference>
<feature type="domain" description="Aminoacyl-transfer RNA synthetases class-II family profile" evidence="10">
    <location>
        <begin position="137"/>
        <end position="440"/>
    </location>
</feature>
<dbReference type="HAMAP" id="MF_02075">
    <property type="entry name" value="Asp_tRNA_synth_type2"/>
    <property type="match status" value="1"/>
</dbReference>
<organism evidence="11 12">
    <name type="scientific">Streptomyces monticola</name>
    <dbReference type="NCBI Taxonomy" id="2666263"/>
    <lineage>
        <taxon>Bacteria</taxon>
        <taxon>Bacillati</taxon>
        <taxon>Actinomycetota</taxon>
        <taxon>Actinomycetes</taxon>
        <taxon>Kitasatosporales</taxon>
        <taxon>Streptomycetaceae</taxon>
        <taxon>Streptomyces</taxon>
    </lineage>
</organism>
<reference evidence="12" key="1">
    <citation type="journal article" date="2019" name="Int. J. Syst. Evol. Microbiol.">
        <title>The Global Catalogue of Microorganisms (GCM) 10K type strain sequencing project: providing services to taxonomists for standard genome sequencing and annotation.</title>
        <authorList>
            <consortium name="The Broad Institute Genomics Platform"/>
            <consortium name="The Broad Institute Genome Sequencing Center for Infectious Disease"/>
            <person name="Wu L."/>
            <person name="Ma J."/>
        </authorList>
    </citation>
    <scope>NUCLEOTIDE SEQUENCE [LARGE SCALE GENOMIC DNA]</scope>
    <source>
        <strain evidence="12">SYNS20</strain>
    </source>
</reference>
<keyword evidence="5 9" id="KW-0547">Nucleotide-binding</keyword>
<dbReference type="SUPFAM" id="SSF50249">
    <property type="entry name" value="Nucleic acid-binding proteins"/>
    <property type="match status" value="1"/>
</dbReference>
<sequence length="440" mass="49252">MIHTTSRVLVSDLREHVGQTVSVSGWVNTLRLQRKMQFVVVRDHTGMVQVTHKRGGESDEIEAALEGLTSESAVRITGRVVDNPIVNLGGLELVPEKVEVLNRAETPLPIDEHTGLEQRLDWRFLDVRKRSSAQLLFAVQTTLEQGMREYAYAQGCTEMHTPKLMGTASESGAEVFKLGYFDRSAYLAQSPQFYKQMAIAAGIDRVFEIGPVFRAEPSFTSRHATEFTGVDVELAWINRVEDVMVFEEQMLTHATRKVADAHSEAIRETFGVEVTVPATPFPRITMAEAQEILRANGWDSEGAKEDLDPEGERAIAARIKEQTGHEWVFITHYPTSIRPFYHMRPADNPGVTLSFDLLWKGLEVTTGAQREHRHEVLLKQAAEKGMSAEPLQDYLNAFRYGCPPHGGLGMGLGRVLMVLLGLESIREATFLFRGPNRLTP</sequence>
<comment type="function">
    <text evidence="9">Catalyzes the attachment of L-aspartate to tRNA(Asp) in a two-step reaction: L-aspartate is first activated by ATP to form Asp-AMP and then transferred to the acceptor end of tRNA(Asp).</text>
</comment>
<evidence type="ECO:0000256" key="5">
    <source>
        <dbReference type="ARBA" id="ARBA00022741"/>
    </source>
</evidence>
<evidence type="ECO:0000256" key="6">
    <source>
        <dbReference type="ARBA" id="ARBA00022840"/>
    </source>
</evidence>
<evidence type="ECO:0000256" key="3">
    <source>
        <dbReference type="ARBA" id="ARBA00022490"/>
    </source>
</evidence>
<feature type="binding site" evidence="9">
    <location>
        <position position="370"/>
    </location>
    <ligand>
        <name>L-aspartate</name>
        <dbReference type="ChEBI" id="CHEBI:29991"/>
    </ligand>
</feature>
<dbReference type="Pfam" id="PF00152">
    <property type="entry name" value="tRNA-synt_2"/>
    <property type="match status" value="1"/>
</dbReference>
<keyword evidence="8 9" id="KW-0030">Aminoacyl-tRNA synthetase</keyword>
<gene>
    <name evidence="9 11" type="primary">aspS</name>
    <name evidence="11" type="ORF">ACFQVC_21775</name>
</gene>
<comment type="similarity">
    <text evidence="2 9">Belongs to the class-II aminoacyl-tRNA synthetase family. Type 2 subfamily.</text>
</comment>